<dbReference type="EMBL" id="CACVKT020010288">
    <property type="protein sequence ID" value="CAC5425744.1"/>
    <property type="molecule type" value="Genomic_DNA"/>
</dbReference>
<evidence type="ECO:0000313" key="2">
    <source>
        <dbReference type="EMBL" id="CAC5425744.1"/>
    </source>
</evidence>
<protein>
    <recommendedName>
        <fullName evidence="1">HAT C-terminal dimerisation domain-containing protein</fullName>
    </recommendedName>
</protein>
<dbReference type="InterPro" id="IPR008906">
    <property type="entry name" value="HATC_C_dom"/>
</dbReference>
<dbReference type="PANTHER" id="PTHR46289:SF14">
    <property type="entry name" value="DUF4371 DOMAIN-CONTAINING PROTEIN"/>
    <property type="match status" value="1"/>
</dbReference>
<feature type="domain" description="HAT C-terminal dimerisation" evidence="1">
    <location>
        <begin position="110"/>
        <end position="171"/>
    </location>
</feature>
<dbReference type="OrthoDB" id="10037933at2759"/>
<keyword evidence="3" id="KW-1185">Reference proteome</keyword>
<gene>
    <name evidence="2" type="ORF">MCOR_57534</name>
</gene>
<evidence type="ECO:0000313" key="3">
    <source>
        <dbReference type="Proteomes" id="UP000507470"/>
    </source>
</evidence>
<evidence type="ECO:0000259" key="1">
    <source>
        <dbReference type="Pfam" id="PF05699"/>
    </source>
</evidence>
<dbReference type="Pfam" id="PF05699">
    <property type="entry name" value="Dimer_Tnp_hAT"/>
    <property type="match status" value="1"/>
</dbReference>
<reference evidence="2 3" key="1">
    <citation type="submission" date="2020-06" db="EMBL/GenBank/DDBJ databases">
        <authorList>
            <person name="Li R."/>
            <person name="Bekaert M."/>
        </authorList>
    </citation>
    <scope>NUCLEOTIDE SEQUENCE [LARGE SCALE GENOMIC DNA]</scope>
    <source>
        <strain evidence="3">wild</strain>
    </source>
</reference>
<name>A0A6J8EZ01_MYTCO</name>
<dbReference type="Proteomes" id="UP000507470">
    <property type="component" value="Unassembled WGS sequence"/>
</dbReference>
<dbReference type="PANTHER" id="PTHR46289">
    <property type="entry name" value="52 KDA REPRESSOR OF THE INHIBITOR OF THE PROTEIN KINASE-LIKE PROTEIN-RELATED"/>
    <property type="match status" value="1"/>
</dbReference>
<dbReference type="GO" id="GO:0046983">
    <property type="term" value="F:protein dimerization activity"/>
    <property type="evidence" value="ECO:0007669"/>
    <property type="project" value="InterPro"/>
</dbReference>
<organism evidence="2 3">
    <name type="scientific">Mytilus coruscus</name>
    <name type="common">Sea mussel</name>
    <dbReference type="NCBI Taxonomy" id="42192"/>
    <lineage>
        <taxon>Eukaryota</taxon>
        <taxon>Metazoa</taxon>
        <taxon>Spiralia</taxon>
        <taxon>Lophotrochozoa</taxon>
        <taxon>Mollusca</taxon>
        <taxon>Bivalvia</taxon>
        <taxon>Autobranchia</taxon>
        <taxon>Pteriomorphia</taxon>
        <taxon>Mytilida</taxon>
        <taxon>Mytiloidea</taxon>
        <taxon>Mytilidae</taxon>
        <taxon>Mytilinae</taxon>
        <taxon>Mytilus</taxon>
    </lineage>
</organism>
<sequence>MVILLKNAQTWKGHTGPPVLDTECQVEDHRIAVNILKQCLKQPTMLSEMTQDAKRLLLTVECMDKLYETFRHDLTDNQRTFNSEVKRWQGRWSGPDVVEKPKSLMSSLAVTNKEPYPSIFAIFSILVTMPVTTSTTERSFSALRRQKIYLRSIMVQDRQSSLALIHVHREMDIDKK</sequence>
<dbReference type="InterPro" id="IPR052958">
    <property type="entry name" value="IFN-induced_PKR_regulator"/>
</dbReference>
<proteinExistence type="predicted"/>
<accession>A0A6J8EZ01</accession>
<dbReference type="AlphaFoldDB" id="A0A6J8EZ01"/>